<dbReference type="InterPro" id="IPR021013">
    <property type="entry name" value="ATPase_Vma12"/>
</dbReference>
<evidence type="ECO:0000313" key="8">
    <source>
        <dbReference type="EMBL" id="KAJ2782476.1"/>
    </source>
</evidence>
<dbReference type="GO" id="GO:0005789">
    <property type="term" value="C:endoplasmic reticulum membrane"/>
    <property type="evidence" value="ECO:0007669"/>
    <property type="project" value="UniProtKB-SubCell"/>
</dbReference>
<evidence type="ECO:0000256" key="3">
    <source>
        <dbReference type="ARBA" id="ARBA00022824"/>
    </source>
</evidence>
<evidence type="ECO:0008006" key="10">
    <source>
        <dbReference type="Google" id="ProtNLM"/>
    </source>
</evidence>
<evidence type="ECO:0000256" key="1">
    <source>
        <dbReference type="ARBA" id="ARBA00004477"/>
    </source>
</evidence>
<keyword evidence="4 7" id="KW-1133">Transmembrane helix</keyword>
<keyword evidence="9" id="KW-1185">Reference proteome</keyword>
<dbReference type="Proteomes" id="UP001140172">
    <property type="component" value="Unassembled WGS sequence"/>
</dbReference>
<evidence type="ECO:0000256" key="7">
    <source>
        <dbReference type="SAM" id="Phobius"/>
    </source>
</evidence>
<dbReference type="AlphaFoldDB" id="A0A9W8HFM2"/>
<dbReference type="OrthoDB" id="19981at2759"/>
<feature type="transmembrane region" description="Helical" evidence="7">
    <location>
        <begin position="157"/>
        <end position="177"/>
    </location>
</feature>
<gene>
    <name evidence="8" type="ORF">GGI15_002906</name>
</gene>
<feature type="region of interest" description="Disordered" evidence="6">
    <location>
        <begin position="214"/>
        <end position="246"/>
    </location>
</feature>
<dbReference type="PANTHER" id="PTHR31394">
    <property type="entry name" value="TRANSMEMBRANE PROTEIN 199"/>
    <property type="match status" value="1"/>
</dbReference>
<evidence type="ECO:0000313" key="9">
    <source>
        <dbReference type="Proteomes" id="UP001140172"/>
    </source>
</evidence>
<keyword evidence="3" id="KW-0256">Endoplasmic reticulum</keyword>
<evidence type="ECO:0000256" key="4">
    <source>
        <dbReference type="ARBA" id="ARBA00022989"/>
    </source>
</evidence>
<dbReference type="GO" id="GO:0070072">
    <property type="term" value="P:vacuolar proton-transporting V-type ATPase complex assembly"/>
    <property type="evidence" value="ECO:0007669"/>
    <property type="project" value="InterPro"/>
</dbReference>
<comment type="subcellular location">
    <subcellularLocation>
        <location evidence="1">Endoplasmic reticulum membrane</location>
        <topology evidence="1">Multi-pass membrane protein</topology>
    </subcellularLocation>
</comment>
<evidence type="ECO:0000256" key="2">
    <source>
        <dbReference type="ARBA" id="ARBA00022692"/>
    </source>
</evidence>
<comment type="caution">
    <text evidence="8">The sequence shown here is derived from an EMBL/GenBank/DDBJ whole genome shotgun (WGS) entry which is preliminary data.</text>
</comment>
<feature type="transmembrane region" description="Helical" evidence="7">
    <location>
        <begin position="189"/>
        <end position="209"/>
    </location>
</feature>
<accession>A0A9W8HFM2</accession>
<reference evidence="8" key="1">
    <citation type="submission" date="2022-07" db="EMBL/GenBank/DDBJ databases">
        <title>Phylogenomic reconstructions and comparative analyses of Kickxellomycotina fungi.</title>
        <authorList>
            <person name="Reynolds N.K."/>
            <person name="Stajich J.E."/>
            <person name="Barry K."/>
            <person name="Grigoriev I.V."/>
            <person name="Crous P."/>
            <person name="Smith M.E."/>
        </authorList>
    </citation>
    <scope>NUCLEOTIDE SEQUENCE</scope>
    <source>
        <strain evidence="8">BCRC 34489</strain>
    </source>
</reference>
<evidence type="ECO:0000256" key="5">
    <source>
        <dbReference type="ARBA" id="ARBA00023136"/>
    </source>
</evidence>
<dbReference type="Pfam" id="PF11712">
    <property type="entry name" value="Vma12"/>
    <property type="match status" value="1"/>
</dbReference>
<organism evidence="8 9">
    <name type="scientific">Coemansia interrupta</name>
    <dbReference type="NCBI Taxonomy" id="1126814"/>
    <lineage>
        <taxon>Eukaryota</taxon>
        <taxon>Fungi</taxon>
        <taxon>Fungi incertae sedis</taxon>
        <taxon>Zoopagomycota</taxon>
        <taxon>Kickxellomycotina</taxon>
        <taxon>Kickxellomycetes</taxon>
        <taxon>Kickxellales</taxon>
        <taxon>Kickxellaceae</taxon>
        <taxon>Coemansia</taxon>
    </lineage>
</organism>
<proteinExistence type="predicted"/>
<keyword evidence="2 7" id="KW-0812">Transmembrane</keyword>
<protein>
    <recommendedName>
        <fullName evidence="10">Endoplasmic reticulum-based factor for assembly of V-ATPase-domain-containing protein</fullName>
    </recommendedName>
</protein>
<name>A0A9W8HFM2_9FUNG</name>
<keyword evidence="5 7" id="KW-0472">Membrane</keyword>
<dbReference type="PANTHER" id="PTHR31394:SF1">
    <property type="entry name" value="TRANSMEMBRANE PROTEIN 199"/>
    <property type="match status" value="1"/>
</dbReference>
<sequence length="246" mass="27228">MELEFNVTQRIRQSCERCLVGLHKSDELHAELKQVLDTDSSAATIRLSTIKAVSERLKVASTDSSGDIWIHQMLRGSSIHIDKPAIKPRNPELVARLDKIKKQLEEQEYWRMTSNIAVARQNGESDTMLPAVPGVRTGQETGTASVKQEMAAVNRQISVIINIMFSAFGVGFAVWYASYTLTSEMGWRILMALAAAVVVVLAETWLFALSGTRGQKKRLPGGFQGSNNDSRSKLPRALPTSKNTQK</sequence>
<dbReference type="EMBL" id="JANBUM010000174">
    <property type="protein sequence ID" value="KAJ2782476.1"/>
    <property type="molecule type" value="Genomic_DNA"/>
</dbReference>
<evidence type="ECO:0000256" key="6">
    <source>
        <dbReference type="SAM" id="MobiDB-lite"/>
    </source>
</evidence>